<keyword evidence="1" id="KW-0812">Transmembrane</keyword>
<name>A0A2J8GCY8_VIBDI</name>
<dbReference type="EMBL" id="QLTR01000063">
    <property type="protein sequence ID" value="RAS52744.1"/>
    <property type="molecule type" value="Genomic_DNA"/>
</dbReference>
<evidence type="ECO:0000256" key="1">
    <source>
        <dbReference type="SAM" id="Phobius"/>
    </source>
</evidence>
<evidence type="ECO:0000313" key="4">
    <source>
        <dbReference type="Proteomes" id="UP000248729"/>
    </source>
</evidence>
<organism evidence="2 4">
    <name type="scientific">Vibrio diazotrophicus</name>
    <dbReference type="NCBI Taxonomy" id="685"/>
    <lineage>
        <taxon>Bacteria</taxon>
        <taxon>Pseudomonadati</taxon>
        <taxon>Pseudomonadota</taxon>
        <taxon>Gammaproteobacteria</taxon>
        <taxon>Vibrionales</taxon>
        <taxon>Vibrionaceae</taxon>
        <taxon>Vibrio</taxon>
    </lineage>
</organism>
<dbReference type="RefSeq" id="WP_102943178.1">
    <property type="nucleotide sequence ID" value="NZ_JBJKCE010000001.1"/>
</dbReference>
<sequence>MSQCVALLNGYLVTSNSSCDYALLSATELEELQTGLDGNLNIDSQLYTSVTGYLLLSLVGGHILGRIVKGLGRG</sequence>
<accession>A0A2J8GCY8</accession>
<dbReference type="Proteomes" id="UP000248729">
    <property type="component" value="Unassembled WGS sequence"/>
</dbReference>
<gene>
    <name evidence="3" type="ORF">DET48_1476</name>
    <name evidence="2" type="ORF">DET48_1635</name>
</gene>
<comment type="caution">
    <text evidence="2">The sequence shown here is derived from an EMBL/GenBank/DDBJ whole genome shotgun (WGS) entry which is preliminary data.</text>
</comment>
<keyword evidence="1" id="KW-1133">Transmembrane helix</keyword>
<feature type="transmembrane region" description="Helical" evidence="1">
    <location>
        <begin position="46"/>
        <end position="68"/>
    </location>
</feature>
<dbReference type="EMBL" id="QLTR01000047">
    <property type="protein sequence ID" value="RAS55255.1"/>
    <property type="molecule type" value="Genomic_DNA"/>
</dbReference>
<keyword evidence="1" id="KW-0472">Membrane</keyword>
<evidence type="ECO:0000313" key="2">
    <source>
        <dbReference type="EMBL" id="RAS52744.1"/>
    </source>
</evidence>
<evidence type="ECO:0000313" key="3">
    <source>
        <dbReference type="EMBL" id="RAS55255.1"/>
    </source>
</evidence>
<proteinExistence type="predicted"/>
<reference evidence="2 4" key="1">
    <citation type="submission" date="2018-06" db="EMBL/GenBank/DDBJ databases">
        <title>Freshwater and sediment microbial communities from various areas in North America, analyzing microbe dynamics in response to fracking.</title>
        <authorList>
            <person name="Lamendella R."/>
        </authorList>
    </citation>
    <scope>NUCLEOTIDE SEQUENCE [LARGE SCALE GENOMIC DNA]</scope>
    <source>
        <strain evidence="2 4">99A</strain>
    </source>
</reference>
<dbReference type="AlphaFoldDB" id="A0A2J8GCY8"/>
<protein>
    <submittedName>
        <fullName evidence="2">Uncharacterized protein</fullName>
    </submittedName>
</protein>